<dbReference type="PANTHER" id="PTHR30012">
    <property type="entry name" value="GENERAL SECRETION PATHWAY PROTEIN"/>
    <property type="match status" value="1"/>
</dbReference>
<feature type="transmembrane region" description="Helical" evidence="7">
    <location>
        <begin position="326"/>
        <end position="347"/>
    </location>
</feature>
<dbReference type="InterPro" id="IPR003004">
    <property type="entry name" value="GspF/PilC"/>
</dbReference>
<evidence type="ECO:0000256" key="5">
    <source>
        <dbReference type="ARBA" id="ARBA00022989"/>
    </source>
</evidence>
<dbReference type="InterPro" id="IPR018076">
    <property type="entry name" value="T2SS_GspF_dom"/>
</dbReference>
<dbReference type="InterPro" id="IPR042094">
    <property type="entry name" value="T2SS_GspF_sf"/>
</dbReference>
<evidence type="ECO:0000256" key="2">
    <source>
        <dbReference type="ARBA" id="ARBA00005745"/>
    </source>
</evidence>
<dbReference type="EMBL" id="UHED01000001">
    <property type="protein sequence ID" value="SUM82932.1"/>
    <property type="molecule type" value="Genomic_DNA"/>
</dbReference>
<feature type="transmembrane region" description="Helical" evidence="7">
    <location>
        <begin position="124"/>
        <end position="144"/>
    </location>
</feature>
<organism evidence="9 10">
    <name type="scientific">Staphylococcus saprophyticus</name>
    <dbReference type="NCBI Taxonomy" id="29385"/>
    <lineage>
        <taxon>Bacteria</taxon>
        <taxon>Bacillati</taxon>
        <taxon>Bacillota</taxon>
        <taxon>Bacilli</taxon>
        <taxon>Bacillales</taxon>
        <taxon>Staphylococcaceae</taxon>
        <taxon>Staphylococcus</taxon>
    </lineage>
</organism>
<dbReference type="Gene3D" id="1.20.81.30">
    <property type="entry name" value="Type II secretion system (T2SS), domain F"/>
    <property type="match status" value="2"/>
</dbReference>
<evidence type="ECO:0000256" key="7">
    <source>
        <dbReference type="SAM" id="Phobius"/>
    </source>
</evidence>
<proteinExistence type="inferred from homology"/>
<keyword evidence="5 7" id="KW-1133">Transmembrane helix</keyword>
<dbReference type="InterPro" id="IPR047692">
    <property type="entry name" value="T4P_ComGB"/>
</dbReference>
<evidence type="ECO:0000256" key="3">
    <source>
        <dbReference type="ARBA" id="ARBA00022475"/>
    </source>
</evidence>
<dbReference type="RefSeq" id="WP_041080625.1">
    <property type="nucleotide sequence ID" value="NZ_CAXOOM010000001.1"/>
</dbReference>
<evidence type="ECO:0000256" key="1">
    <source>
        <dbReference type="ARBA" id="ARBA00004651"/>
    </source>
</evidence>
<evidence type="ECO:0000256" key="4">
    <source>
        <dbReference type="ARBA" id="ARBA00022692"/>
    </source>
</evidence>
<name>A0A380HMV0_STASA</name>
<dbReference type="PANTHER" id="PTHR30012:SF0">
    <property type="entry name" value="TYPE II SECRETION SYSTEM PROTEIN F-RELATED"/>
    <property type="match status" value="1"/>
</dbReference>
<protein>
    <submittedName>
        <fullName evidence="9">DNA transport machinery protein</fullName>
    </submittedName>
</protein>
<keyword evidence="3" id="KW-1003">Cell membrane</keyword>
<accession>A0A380HMV0</accession>
<dbReference type="Pfam" id="PF00482">
    <property type="entry name" value="T2SSF"/>
    <property type="match status" value="2"/>
</dbReference>
<dbReference type="AlphaFoldDB" id="A0A380HMV0"/>
<evidence type="ECO:0000313" key="9">
    <source>
        <dbReference type="EMBL" id="SUM82932.1"/>
    </source>
</evidence>
<gene>
    <name evidence="9" type="primary">epsF</name>
    <name evidence="9" type="ORF">NCTC7688_01498</name>
</gene>
<evidence type="ECO:0000259" key="8">
    <source>
        <dbReference type="Pfam" id="PF00482"/>
    </source>
</evidence>
<evidence type="ECO:0000313" key="10">
    <source>
        <dbReference type="Proteomes" id="UP000254707"/>
    </source>
</evidence>
<dbReference type="Proteomes" id="UP000254707">
    <property type="component" value="Unassembled WGS sequence"/>
</dbReference>
<keyword evidence="4 7" id="KW-0812">Transmembrane</keyword>
<comment type="similarity">
    <text evidence="2">Belongs to the GSP F family.</text>
</comment>
<feature type="domain" description="Type II secretion system protein GspF" evidence="8">
    <location>
        <begin position="31"/>
        <end position="140"/>
    </location>
</feature>
<dbReference type="GO" id="GO:0005886">
    <property type="term" value="C:plasma membrane"/>
    <property type="evidence" value="ECO:0007669"/>
    <property type="project" value="UniProtKB-SubCell"/>
</dbReference>
<dbReference type="NCBIfam" id="NF041012">
    <property type="entry name" value="T4P_ComGB"/>
    <property type="match status" value="1"/>
</dbReference>
<keyword evidence="6 7" id="KW-0472">Membrane</keyword>
<dbReference type="PRINTS" id="PR00812">
    <property type="entry name" value="BCTERIALGSPF"/>
</dbReference>
<comment type="subcellular location">
    <subcellularLocation>
        <location evidence="1">Cell membrane</location>
        <topology evidence="1">Multi-pass membrane protein</topology>
    </subcellularLocation>
</comment>
<feature type="domain" description="Type II secretion system protein GspF" evidence="8">
    <location>
        <begin position="226"/>
        <end position="345"/>
    </location>
</feature>
<sequence length="354" mass="41382">MRKLWSAIFKFKNIFNLSEKNKITLLIKLKDLLDRGYTLSEAFLFLIQYTNIKNRQLKLQIEAELNNGAGCAKILRLLNYPKSILTLINFAEIFGDLTITLPHAYEYLVKNYKSKQRFLKTIQYPALLLIVFLIMLIILNHTIIPEFQNLYSSMDVSISPLQLYLSLFITNLPSYLLYSSIIFILIILGIFIIYRKSSIEIKHKILLSIPIISKFFKYYKTFCLASELSLFYKNGITLQKIVEIYAKQQDEYLIFLANEISKGIQQGLNLSEVLKHLQCFEKNLIIFVEEGEKKGRLEIEMKLYSEMILSQIEQLIHLIIKFIQPIVFSLIAILIVSLYLVIMLPMFDLMQTIK</sequence>
<feature type="transmembrane region" description="Helical" evidence="7">
    <location>
        <begin position="175"/>
        <end position="194"/>
    </location>
</feature>
<evidence type="ECO:0000256" key="6">
    <source>
        <dbReference type="ARBA" id="ARBA00023136"/>
    </source>
</evidence>
<reference evidence="9 10" key="1">
    <citation type="submission" date="2018-06" db="EMBL/GenBank/DDBJ databases">
        <authorList>
            <consortium name="Pathogen Informatics"/>
            <person name="Doyle S."/>
        </authorList>
    </citation>
    <scope>NUCLEOTIDE SEQUENCE [LARGE SCALE GENOMIC DNA]</scope>
    <source>
        <strain evidence="9 10">NCTC7688</strain>
    </source>
</reference>